<feature type="region of interest" description="Disordered" evidence="1">
    <location>
        <begin position="1"/>
        <end position="22"/>
    </location>
</feature>
<feature type="compositionally biased region" description="Polar residues" evidence="1">
    <location>
        <begin position="9"/>
        <end position="19"/>
    </location>
</feature>
<evidence type="ECO:0000313" key="2">
    <source>
        <dbReference type="EMBL" id="PIO67113.1"/>
    </source>
</evidence>
<dbReference type="InterPro" id="IPR008962">
    <property type="entry name" value="PapD-like_sf"/>
</dbReference>
<proteinExistence type="predicted"/>
<organism evidence="2 3">
    <name type="scientific">Teladorsagia circumcincta</name>
    <name type="common">Brown stomach worm</name>
    <name type="synonym">Ostertagia circumcincta</name>
    <dbReference type="NCBI Taxonomy" id="45464"/>
    <lineage>
        <taxon>Eukaryota</taxon>
        <taxon>Metazoa</taxon>
        <taxon>Ecdysozoa</taxon>
        <taxon>Nematoda</taxon>
        <taxon>Chromadorea</taxon>
        <taxon>Rhabditida</taxon>
        <taxon>Rhabditina</taxon>
        <taxon>Rhabditomorpha</taxon>
        <taxon>Strongyloidea</taxon>
        <taxon>Trichostrongylidae</taxon>
        <taxon>Teladorsagia</taxon>
    </lineage>
</organism>
<dbReference type="InterPro" id="IPR051155">
    <property type="entry name" value="Nematode_MSP"/>
</dbReference>
<dbReference type="AlphaFoldDB" id="A0A2G9UA74"/>
<dbReference type="Proteomes" id="UP000230423">
    <property type="component" value="Unassembled WGS sequence"/>
</dbReference>
<accession>A0A2G9UA74</accession>
<evidence type="ECO:0000313" key="3">
    <source>
        <dbReference type="Proteomes" id="UP000230423"/>
    </source>
</evidence>
<feature type="region of interest" description="Disordered" evidence="1">
    <location>
        <begin position="86"/>
        <end position="105"/>
    </location>
</feature>
<reference evidence="2 3" key="1">
    <citation type="submission" date="2015-09" db="EMBL/GenBank/DDBJ databases">
        <title>Draft genome of the parasitic nematode Teladorsagia circumcincta isolate WARC Sus (inbred).</title>
        <authorList>
            <person name="Mitreva M."/>
        </authorList>
    </citation>
    <scope>NUCLEOTIDE SEQUENCE [LARGE SCALE GENOMIC DNA]</scope>
    <source>
        <strain evidence="2 3">S</strain>
    </source>
</reference>
<name>A0A2G9UA74_TELCI</name>
<keyword evidence="3" id="KW-1185">Reference proteome</keyword>
<dbReference type="EMBL" id="KZ347805">
    <property type="protein sequence ID" value="PIO67113.1"/>
    <property type="molecule type" value="Genomic_DNA"/>
</dbReference>
<dbReference type="PANTHER" id="PTHR22920:SF7">
    <property type="entry name" value="MSP DOMAIN-CONTAINING PROTEIN-RELATED"/>
    <property type="match status" value="1"/>
</dbReference>
<dbReference type="InterPro" id="IPR013783">
    <property type="entry name" value="Ig-like_fold"/>
</dbReference>
<dbReference type="SUPFAM" id="SSF49354">
    <property type="entry name" value="PapD-like"/>
    <property type="match status" value="1"/>
</dbReference>
<protein>
    <submittedName>
        <fullName evidence="2">Uncharacterized protein</fullName>
    </submittedName>
</protein>
<dbReference type="Gene3D" id="2.60.40.10">
    <property type="entry name" value="Immunoglobulins"/>
    <property type="match status" value="1"/>
</dbReference>
<gene>
    <name evidence="2" type="ORF">TELCIR_11152</name>
</gene>
<sequence length="105" mass="12158">MVWARSKEATGSPNKNSDGLRSARWTIKPTNMTRLDVDSARGVLLPKRPPLWLPPMKCSTEYTNSDRIAVEWCNTPEEATKQFRHERFQGHDMIQRNKLPTEHNP</sequence>
<evidence type="ECO:0000256" key="1">
    <source>
        <dbReference type="SAM" id="MobiDB-lite"/>
    </source>
</evidence>
<dbReference type="PANTHER" id="PTHR22920">
    <property type="entry name" value="MAJOR SPERM PROTEIN"/>
    <property type="match status" value="1"/>
</dbReference>